<dbReference type="InterPro" id="IPR029000">
    <property type="entry name" value="Cyclophilin-like_dom_sf"/>
</dbReference>
<comment type="function">
    <text evidence="3">PPIases accelerate the folding of proteins. It catalyzes the cis-trans isomerization of proline imidic peptide bonds in oligopeptides.</text>
</comment>
<dbReference type="InterPro" id="IPR044665">
    <property type="entry name" value="E_coli_cyclophilin_A-like"/>
</dbReference>
<evidence type="ECO:0000313" key="6">
    <source>
        <dbReference type="Proteomes" id="UP001595453"/>
    </source>
</evidence>
<dbReference type="RefSeq" id="WP_377127219.1">
    <property type="nucleotide sequence ID" value="NZ_JBHRSD010000035.1"/>
</dbReference>
<dbReference type="Pfam" id="PF00160">
    <property type="entry name" value="Pro_isomerase"/>
    <property type="match status" value="1"/>
</dbReference>
<feature type="chain" id="PRO_5044958968" description="Peptidyl-prolyl cis-trans isomerase" evidence="3">
    <location>
        <begin position="22"/>
        <end position="250"/>
    </location>
</feature>
<evidence type="ECO:0000259" key="4">
    <source>
        <dbReference type="PROSITE" id="PS50072"/>
    </source>
</evidence>
<dbReference type="Proteomes" id="UP001595453">
    <property type="component" value="Unassembled WGS sequence"/>
</dbReference>
<feature type="signal peptide" evidence="3">
    <location>
        <begin position="1"/>
        <end position="21"/>
    </location>
</feature>
<sequence>MRKLTKLALISAFSASFGSQATIVEFQTSQGNFQVNLYDETTPKTVANFLKYVGEESYKESIIHRAVSDFVVQGGGYSFQGKAEVEAIATFPAVENEPKLSNVKGTIAMAKKPGDVNSATSQWFISLTDNSANLDLQNGGFTVFGQVIGEGMTVIDKIAKLSRCGEVPVVNFTDAQCKDTAVKPAQENHVVIYSVTVIDEDPKSAQGLNPKPNTLITQKPVDNGGSSGGALFGWLLAGLVGFAARRRFNQ</sequence>
<evidence type="ECO:0000256" key="3">
    <source>
        <dbReference type="RuleBase" id="RU363019"/>
    </source>
</evidence>
<dbReference type="EMBL" id="JBHRSD010000035">
    <property type="protein sequence ID" value="MFC3034261.1"/>
    <property type="molecule type" value="Genomic_DNA"/>
</dbReference>
<comment type="caution">
    <text evidence="5">The sequence shown here is derived from an EMBL/GenBank/DDBJ whole genome shotgun (WGS) entry which is preliminary data.</text>
</comment>
<dbReference type="Gene3D" id="2.40.100.10">
    <property type="entry name" value="Cyclophilin-like"/>
    <property type="match status" value="1"/>
</dbReference>
<dbReference type="PANTHER" id="PTHR43246">
    <property type="entry name" value="PEPTIDYL-PROLYL CIS-TRANS ISOMERASE CYP38, CHLOROPLASTIC"/>
    <property type="match status" value="1"/>
</dbReference>
<dbReference type="SUPFAM" id="SSF50891">
    <property type="entry name" value="Cyclophilin-like"/>
    <property type="match status" value="1"/>
</dbReference>
<keyword evidence="6" id="KW-1185">Reference proteome</keyword>
<name>A0ABV7CP15_9GAMM</name>
<keyword evidence="2 3" id="KW-0413">Isomerase</keyword>
<comment type="catalytic activity">
    <reaction evidence="3">
        <text>[protein]-peptidylproline (omega=180) = [protein]-peptidylproline (omega=0)</text>
        <dbReference type="Rhea" id="RHEA:16237"/>
        <dbReference type="Rhea" id="RHEA-COMP:10747"/>
        <dbReference type="Rhea" id="RHEA-COMP:10748"/>
        <dbReference type="ChEBI" id="CHEBI:83833"/>
        <dbReference type="ChEBI" id="CHEBI:83834"/>
        <dbReference type="EC" id="5.2.1.8"/>
    </reaction>
</comment>
<evidence type="ECO:0000256" key="1">
    <source>
        <dbReference type="ARBA" id="ARBA00023110"/>
    </source>
</evidence>
<dbReference type="GO" id="GO:0003755">
    <property type="term" value="F:peptidyl-prolyl cis-trans isomerase activity"/>
    <property type="evidence" value="ECO:0007669"/>
    <property type="project" value="UniProtKB-EC"/>
</dbReference>
<organism evidence="5 6">
    <name type="scientific">Pseudoalteromonas fenneropenaei</name>
    <dbReference type="NCBI Taxonomy" id="1737459"/>
    <lineage>
        <taxon>Bacteria</taxon>
        <taxon>Pseudomonadati</taxon>
        <taxon>Pseudomonadota</taxon>
        <taxon>Gammaproteobacteria</taxon>
        <taxon>Alteromonadales</taxon>
        <taxon>Pseudoalteromonadaceae</taxon>
        <taxon>Pseudoalteromonas</taxon>
    </lineage>
</organism>
<evidence type="ECO:0000313" key="5">
    <source>
        <dbReference type="EMBL" id="MFC3034261.1"/>
    </source>
</evidence>
<accession>A0ABV7CP15</accession>
<dbReference type="PROSITE" id="PS50072">
    <property type="entry name" value="CSA_PPIASE_2"/>
    <property type="match status" value="1"/>
</dbReference>
<dbReference type="EC" id="5.2.1.8" evidence="3"/>
<keyword evidence="3" id="KW-0732">Signal</keyword>
<proteinExistence type="inferred from homology"/>
<keyword evidence="1 3" id="KW-0697">Rotamase</keyword>
<dbReference type="InterPro" id="IPR002130">
    <property type="entry name" value="Cyclophilin-type_PPIase_dom"/>
</dbReference>
<feature type="domain" description="PPIase cyclophilin-type" evidence="4">
    <location>
        <begin position="31"/>
        <end position="179"/>
    </location>
</feature>
<evidence type="ECO:0000256" key="2">
    <source>
        <dbReference type="ARBA" id="ARBA00023235"/>
    </source>
</evidence>
<protein>
    <recommendedName>
        <fullName evidence="3">Peptidyl-prolyl cis-trans isomerase</fullName>
        <shortName evidence="3">PPIase</shortName>
        <ecNumber evidence="3">5.2.1.8</ecNumber>
    </recommendedName>
</protein>
<reference evidence="6" key="1">
    <citation type="journal article" date="2019" name="Int. J. Syst. Evol. Microbiol.">
        <title>The Global Catalogue of Microorganisms (GCM) 10K type strain sequencing project: providing services to taxonomists for standard genome sequencing and annotation.</title>
        <authorList>
            <consortium name="The Broad Institute Genomics Platform"/>
            <consortium name="The Broad Institute Genome Sequencing Center for Infectious Disease"/>
            <person name="Wu L."/>
            <person name="Ma J."/>
        </authorList>
    </citation>
    <scope>NUCLEOTIDE SEQUENCE [LARGE SCALE GENOMIC DNA]</scope>
    <source>
        <strain evidence="6">KCTC 42730</strain>
    </source>
</reference>
<gene>
    <name evidence="5" type="ORF">ACFOEE_17280</name>
</gene>
<comment type="similarity">
    <text evidence="3">Belongs to the cyclophilin-type PPIase family.</text>
</comment>
<dbReference type="PRINTS" id="PR00153">
    <property type="entry name" value="CSAPPISMRASE"/>
</dbReference>